<sequence>MSEGSRRSRVTITLGRSGQVVNRAASDLDAGYELPRVGTKRSVKERLGNQVDSSLYGSEEVVSKRQRGEASFCGNDLQISQNDLRFKLMQKNAQKRAQSDEGSTMDLREKLSRSEQPPRSLDTRPRMAELRDVPLPSSRTARGSSQMISSSSSYPPWSLEDLRRRDRSPPRNAGRIIGTPRDRSPPRNAGRIIGTPRDRSPPRNAGRIIGSPRDRSPPRNSGRIIGTPRDRSPPRNAGRRFESPRDLSPPRSTRSFSSGSRALSPTRNVGSYMGSSLGFSPPRNPGSYMGSSRGSPRSNIEDFHGRSRMLDDVRATPYTVRGVLNGQAPASGAPFARPMLPPPVPNPHPLPPLSQLPPLGSMMQNNPFSVEEPLTVDSFLQSIGLGKYSLAFKREEVDMTTIKQMKESDLKDLIIPMGPRKKILQAIASLPTR</sequence>
<reference evidence="5" key="1">
    <citation type="journal article" date="2013" name="Nat. Genet.">
        <title>The Capsella rubella genome and the genomic consequences of rapid mating system evolution.</title>
        <authorList>
            <person name="Slotte T."/>
            <person name="Hazzouri K.M."/>
            <person name="Agren J.A."/>
            <person name="Koenig D."/>
            <person name="Maumus F."/>
            <person name="Guo Y.L."/>
            <person name="Steige K."/>
            <person name="Platts A.E."/>
            <person name="Escobar J.S."/>
            <person name="Newman L.K."/>
            <person name="Wang W."/>
            <person name="Mandakova T."/>
            <person name="Vello E."/>
            <person name="Smith L.M."/>
            <person name="Henz S.R."/>
            <person name="Steffen J."/>
            <person name="Takuno S."/>
            <person name="Brandvain Y."/>
            <person name="Coop G."/>
            <person name="Andolfatto P."/>
            <person name="Hu T.T."/>
            <person name="Blanchette M."/>
            <person name="Clark R.M."/>
            <person name="Quesneville H."/>
            <person name="Nordborg M."/>
            <person name="Gaut B.S."/>
            <person name="Lysak M.A."/>
            <person name="Jenkins J."/>
            <person name="Grimwood J."/>
            <person name="Chapman J."/>
            <person name="Prochnik S."/>
            <person name="Shu S."/>
            <person name="Rokhsar D."/>
            <person name="Schmutz J."/>
            <person name="Weigel D."/>
            <person name="Wright S.I."/>
        </authorList>
    </citation>
    <scope>NUCLEOTIDE SEQUENCE [LARGE SCALE GENOMIC DNA]</scope>
    <source>
        <strain evidence="5">cv. Monte Gargano</strain>
    </source>
</reference>
<name>R0GF38_9BRAS</name>
<evidence type="ECO:0000256" key="1">
    <source>
        <dbReference type="ARBA" id="ARBA00022737"/>
    </source>
</evidence>
<proteinExistence type="predicted"/>
<dbReference type="FunFam" id="1.10.150.50:FF:000077">
    <property type="entry name" value="DDHD domain-containing 2"/>
    <property type="match status" value="1"/>
</dbReference>
<feature type="compositionally biased region" description="Polar residues" evidence="2">
    <location>
        <begin position="93"/>
        <end position="102"/>
    </location>
</feature>
<feature type="region of interest" description="Disordered" evidence="2">
    <location>
        <begin position="333"/>
        <end position="360"/>
    </location>
</feature>
<feature type="compositionally biased region" description="Basic and acidic residues" evidence="2">
    <location>
        <begin position="299"/>
        <end position="308"/>
    </location>
</feature>
<dbReference type="PANTHER" id="PTHR10627:SF74">
    <property type="entry name" value="OS08G0526500 PROTEIN"/>
    <property type="match status" value="1"/>
</dbReference>
<dbReference type="InterPro" id="IPR001660">
    <property type="entry name" value="SAM"/>
</dbReference>
<dbReference type="CDD" id="cd09487">
    <property type="entry name" value="SAM_superfamily"/>
    <property type="match status" value="1"/>
</dbReference>
<keyword evidence="1" id="KW-0677">Repeat</keyword>
<dbReference type="SUPFAM" id="SSF47769">
    <property type="entry name" value="SAM/Pointed domain"/>
    <property type="match status" value="1"/>
</dbReference>
<feature type="domain" description="SAM" evidence="3">
    <location>
        <begin position="368"/>
        <end position="433"/>
    </location>
</feature>
<dbReference type="eggNOG" id="KOG4374">
    <property type="taxonomic scope" value="Eukaryota"/>
</dbReference>
<gene>
    <name evidence="4" type="ORF">CARUB_v10021795mg</name>
</gene>
<accession>R0GF38</accession>
<dbReference type="EMBL" id="KB870806">
    <property type="protein sequence ID" value="EOA34281.1"/>
    <property type="molecule type" value="Genomic_DNA"/>
</dbReference>
<feature type="compositionally biased region" description="Basic and acidic residues" evidence="2">
    <location>
        <begin position="160"/>
        <end position="169"/>
    </location>
</feature>
<feature type="compositionally biased region" description="Low complexity" evidence="2">
    <location>
        <begin position="144"/>
        <end position="153"/>
    </location>
</feature>
<feature type="compositionally biased region" description="Basic and acidic residues" evidence="2">
    <location>
        <begin position="228"/>
        <end position="245"/>
    </location>
</feature>
<feature type="compositionally biased region" description="Polar residues" evidence="2">
    <location>
        <begin position="289"/>
        <end position="298"/>
    </location>
</feature>
<dbReference type="AlphaFoldDB" id="R0GF38"/>
<feature type="compositionally biased region" description="Polar residues" evidence="2">
    <location>
        <begin position="250"/>
        <end position="278"/>
    </location>
</feature>
<evidence type="ECO:0000259" key="3">
    <source>
        <dbReference type="SMART" id="SM00454"/>
    </source>
</evidence>
<organism evidence="4 5">
    <name type="scientific">Capsella rubella</name>
    <dbReference type="NCBI Taxonomy" id="81985"/>
    <lineage>
        <taxon>Eukaryota</taxon>
        <taxon>Viridiplantae</taxon>
        <taxon>Streptophyta</taxon>
        <taxon>Embryophyta</taxon>
        <taxon>Tracheophyta</taxon>
        <taxon>Spermatophyta</taxon>
        <taxon>Magnoliopsida</taxon>
        <taxon>eudicotyledons</taxon>
        <taxon>Gunneridae</taxon>
        <taxon>Pentapetalae</taxon>
        <taxon>rosids</taxon>
        <taxon>malvids</taxon>
        <taxon>Brassicales</taxon>
        <taxon>Brassicaceae</taxon>
        <taxon>Camelineae</taxon>
        <taxon>Capsella</taxon>
    </lineage>
</organism>
<dbReference type="Gene3D" id="1.10.150.50">
    <property type="entry name" value="Transcription Factor, Ets-1"/>
    <property type="match status" value="1"/>
</dbReference>
<dbReference type="SMART" id="SM00454">
    <property type="entry name" value="SAM"/>
    <property type="match status" value="1"/>
</dbReference>
<dbReference type="Pfam" id="PF00536">
    <property type="entry name" value="SAM_1"/>
    <property type="match status" value="1"/>
</dbReference>
<feature type="compositionally biased region" description="Pro residues" evidence="2">
    <location>
        <begin position="339"/>
        <end position="355"/>
    </location>
</feature>
<keyword evidence="5" id="KW-1185">Reference proteome</keyword>
<dbReference type="Proteomes" id="UP000029121">
    <property type="component" value="Unassembled WGS sequence"/>
</dbReference>
<evidence type="ECO:0000256" key="2">
    <source>
        <dbReference type="SAM" id="MobiDB-lite"/>
    </source>
</evidence>
<feature type="compositionally biased region" description="Basic and acidic residues" evidence="2">
    <location>
        <begin position="121"/>
        <end position="132"/>
    </location>
</feature>
<evidence type="ECO:0000313" key="5">
    <source>
        <dbReference type="Proteomes" id="UP000029121"/>
    </source>
</evidence>
<evidence type="ECO:0000313" key="4">
    <source>
        <dbReference type="EMBL" id="EOA34281.1"/>
    </source>
</evidence>
<dbReference type="PANTHER" id="PTHR10627">
    <property type="entry name" value="SCP160"/>
    <property type="match status" value="1"/>
</dbReference>
<protein>
    <recommendedName>
        <fullName evidence="3">SAM domain-containing protein</fullName>
    </recommendedName>
</protein>
<dbReference type="InterPro" id="IPR013761">
    <property type="entry name" value="SAM/pointed_sf"/>
</dbReference>
<feature type="region of interest" description="Disordered" evidence="2">
    <location>
        <begin position="93"/>
        <end position="308"/>
    </location>
</feature>